<dbReference type="EMBL" id="LR789966">
    <property type="protein sequence ID" value="CAB3265828.1"/>
    <property type="molecule type" value="mRNA"/>
</dbReference>
<feature type="coiled-coil region" evidence="1">
    <location>
        <begin position="275"/>
        <end position="399"/>
    </location>
</feature>
<evidence type="ECO:0000256" key="1">
    <source>
        <dbReference type="SAM" id="Coils"/>
    </source>
</evidence>
<feature type="compositionally biased region" description="Low complexity" evidence="2">
    <location>
        <begin position="1466"/>
        <end position="1477"/>
    </location>
</feature>
<feature type="coiled-coil region" evidence="1">
    <location>
        <begin position="944"/>
        <end position="1091"/>
    </location>
</feature>
<dbReference type="PANTHER" id="PTHR19327">
    <property type="entry name" value="GOLGIN"/>
    <property type="match status" value="1"/>
</dbReference>
<reference evidence="3" key="1">
    <citation type="submission" date="2020-04" db="EMBL/GenBank/DDBJ databases">
        <authorList>
            <person name="Neveu A P."/>
        </authorList>
    </citation>
    <scope>NUCLEOTIDE SEQUENCE</scope>
    <source>
        <tissue evidence="3">Whole embryo</tissue>
    </source>
</reference>
<keyword evidence="1" id="KW-0175">Coiled coil</keyword>
<organism evidence="3">
    <name type="scientific">Phallusia mammillata</name>
    <dbReference type="NCBI Taxonomy" id="59560"/>
    <lineage>
        <taxon>Eukaryota</taxon>
        <taxon>Metazoa</taxon>
        <taxon>Chordata</taxon>
        <taxon>Tunicata</taxon>
        <taxon>Ascidiacea</taxon>
        <taxon>Phlebobranchia</taxon>
        <taxon>Ascidiidae</taxon>
        <taxon>Phallusia</taxon>
    </lineage>
</organism>
<dbReference type="Gene3D" id="1.10.287.1490">
    <property type="match status" value="1"/>
</dbReference>
<evidence type="ECO:0000313" key="3">
    <source>
        <dbReference type="EMBL" id="CAB3265828.1"/>
    </source>
</evidence>
<feature type="region of interest" description="Disordered" evidence="2">
    <location>
        <begin position="1193"/>
        <end position="1212"/>
    </location>
</feature>
<feature type="compositionally biased region" description="Polar residues" evidence="2">
    <location>
        <begin position="1298"/>
        <end position="1312"/>
    </location>
</feature>
<name>A0A6F9DS48_9ASCI</name>
<accession>A0A6F9DS48</accession>
<proteinExistence type="evidence at transcript level"/>
<sequence length="1517" mass="174504">MDDDEKPLLMPDDRSTLISGSPAPNHALQLVDQLTPISRILQGHKTVDICQTDSPGLSPAPATPINIYKMKIQELEHKVEVLKRDKDRLQTSLMSEQQAKENTECINTEMEQRIKLNDQKLARNKKEIEELRQENDKMWSLTEERDDLFHKNAVYRQRLTKLNEQEDEIAILQRSVQHLTERNSELQQEVSNLNSCKSDRRQLNETIAQQQSTIEEYQVTCSMQEQQLKGLLENEGKQKQEYEMLKELFDAQKLEINANGTATPDGSFFQGETMSVVTQIEVQELKEKLDELQGSWLEPQKVVDLKQKLEESVKGISAEKARYKELFQDYERHLKTISALESENQKLHETINETNEEFQTVQQDLKTISKNADSVIKSHEEVEQELDSIKQTNALLLTDKESLIEKNEALTQTIHNCHGTFKSVKSQLTKMLPDMENANQDLSSAEQNEICVNEFPSQLSEVVEELQTFIQDIKMENAISNKENTELSDHMTSLKEENKSFVASLENLKSLLNTTTTELNKEKVEHANVQSKLVNLSNEYSEYKSKTTKENEELVSELQQVKTHMLGLKNENKELQQKIKDHFSTIQAMHTAWLTPEKANHMLTEIQNTNRKVIELEEKCNTQADLYVEEVATLKTQVESLTSENDRLFTTLEDLRTERNDVEERHSTKCEELEAKLQAAYCNNSQEFASQLETQQAQWKQELESLKAELEESENLYFQKCMDIAKLKHEIDDLQAKSTIETEKNQSLQTENDILQESRDSVVKKNVEMLAENADLTQKLHELNSLLASQERDYANLKQEFSAKESDLQRDLDEMKNKFNELLQTLQESESKNNQSNLENADASYNEFEIVDDNPTVEANDKLILENLKNQLISANTRIEELVLEHAQQKEETLSQCHADTENYTKQADELNGKIFVLETELRHKETAHSEEISRAWETIAHREAEIRRLLEKHKTELLRMREERQEVEERVTEFENRYVTARREIGVKEHEIETSDMRRKEVEQQLVQAKIEHKFAVERLEGETRELRKEKKELEHQLEISGNKSGHYESQIKKSDADLVHQKVEYESRIISLEGRIKQLEFDLSHYKNRRSSVNTCDMNENGTILTPNKLLRSLSEDCLATPTNKLEFRDRVKCLSNDSLNDSLEFIKPHPVMHHVRGNTSSLSSTLSLDTPTKSSLSRSCMSVESSMLGLPNNQQQQNSQPPHAFSTGDLTQDAWHFMPSPSHASNVELSSRRMTMGPSDFMHRQAGRPSLLGLPVLEEPDDPNYSCSLQRIAELQKRNSIQPSHLKSSYPIETQTFSSDGSAQNTRGKTPSKCDETIRVGNPHETMKRMDNMTQPSETQKEDAAKTSERMSIIRGLPGYRSSSSLQATNRNQPRMMTSAAHGTKRKQGASLVPDMQWDITSPKSRRETIAGPFATASIKKFNESNRMENQRITRQQSTMFEIANTPPTNLANRRRRTRKKSPPTVTVTSVTSKSSKKTPEKLPTTRQRKEGGKRTPSLMERMRKPLGRLNPKK</sequence>
<gene>
    <name evidence="3" type="primary">Rufy2-002</name>
</gene>
<feature type="region of interest" description="Disordered" evidence="2">
    <location>
        <begin position="1451"/>
        <end position="1517"/>
    </location>
</feature>
<feature type="compositionally biased region" description="Basic residues" evidence="2">
    <location>
        <begin position="1456"/>
        <end position="1465"/>
    </location>
</feature>
<feature type="coiled-coil region" evidence="1">
    <location>
        <begin position="65"/>
        <end position="234"/>
    </location>
</feature>
<feature type="compositionally biased region" description="Basic residues" evidence="2">
    <location>
        <begin position="1508"/>
        <end position="1517"/>
    </location>
</feature>
<feature type="coiled-coil region" evidence="1">
    <location>
        <begin position="505"/>
        <end position="839"/>
    </location>
</feature>
<feature type="compositionally biased region" description="Basic and acidic residues" evidence="2">
    <location>
        <begin position="1342"/>
        <end position="1351"/>
    </location>
</feature>
<feature type="coiled-coil region" evidence="1">
    <location>
        <begin position="865"/>
        <end position="892"/>
    </location>
</feature>
<evidence type="ECO:0000256" key="2">
    <source>
        <dbReference type="SAM" id="MobiDB-lite"/>
    </source>
</evidence>
<protein>
    <submittedName>
        <fullName evidence="3">Early endosome antigen 1-like</fullName>
    </submittedName>
</protein>
<dbReference type="PANTHER" id="PTHR19327:SF0">
    <property type="entry name" value="GOLGIN SUBFAMILY A MEMBER 4"/>
    <property type="match status" value="1"/>
</dbReference>
<feature type="compositionally biased region" description="Low complexity" evidence="2">
    <location>
        <begin position="1194"/>
        <end position="1205"/>
    </location>
</feature>
<feature type="region of interest" description="Disordered" evidence="2">
    <location>
        <begin position="1298"/>
        <end position="1351"/>
    </location>
</feature>